<proteinExistence type="predicted"/>
<dbReference type="GO" id="GO:0016301">
    <property type="term" value="F:kinase activity"/>
    <property type="evidence" value="ECO:0007669"/>
    <property type="project" value="UniProtKB-KW"/>
</dbReference>
<dbReference type="eggNOG" id="ENOG5030DJW">
    <property type="taxonomic scope" value="Bacteria"/>
</dbReference>
<feature type="transmembrane region" description="Helical" evidence="1">
    <location>
        <begin position="65"/>
        <end position="83"/>
    </location>
</feature>
<name>A0A0B0IEF2_9BACI</name>
<gene>
    <name evidence="2" type="ORF">LQ50_16225</name>
</gene>
<keyword evidence="1" id="KW-1133">Transmembrane helix</keyword>
<reference evidence="2 3" key="1">
    <citation type="submission" date="2014-09" db="EMBL/GenBank/DDBJ databases">
        <title>Genome sequencing and annotation of Bacillus Okhensis strain Kh10-101T.</title>
        <authorList>
            <person name="Prakash J.S."/>
        </authorList>
    </citation>
    <scope>NUCLEOTIDE SEQUENCE [LARGE SCALE GENOMIC DNA]</scope>
    <source>
        <strain evidence="3">Kh10-101T</strain>
    </source>
</reference>
<keyword evidence="2" id="KW-0808">Transferase</keyword>
<evidence type="ECO:0000313" key="2">
    <source>
        <dbReference type="EMBL" id="KHF39252.1"/>
    </source>
</evidence>
<dbReference type="Proteomes" id="UP000030832">
    <property type="component" value="Unassembled WGS sequence"/>
</dbReference>
<accession>A0A0B0IEF2</accession>
<organism evidence="2 3">
    <name type="scientific">Halalkalibacter okhensis</name>
    <dbReference type="NCBI Taxonomy" id="333138"/>
    <lineage>
        <taxon>Bacteria</taxon>
        <taxon>Bacillati</taxon>
        <taxon>Bacillota</taxon>
        <taxon>Bacilli</taxon>
        <taxon>Bacillales</taxon>
        <taxon>Bacillaceae</taxon>
        <taxon>Halalkalibacter</taxon>
    </lineage>
</organism>
<evidence type="ECO:0000256" key="1">
    <source>
        <dbReference type="SAM" id="Phobius"/>
    </source>
</evidence>
<dbReference type="RefSeq" id="WP_034630901.1">
    <property type="nucleotide sequence ID" value="NZ_JRJU01000021.1"/>
</dbReference>
<comment type="caution">
    <text evidence="2">The sequence shown here is derived from an EMBL/GenBank/DDBJ whole genome shotgun (WGS) entry which is preliminary data.</text>
</comment>
<keyword evidence="3" id="KW-1185">Reference proteome</keyword>
<protein>
    <submittedName>
        <fullName evidence="2">Histidine kinase</fullName>
    </submittedName>
</protein>
<dbReference type="AlphaFoldDB" id="A0A0B0IEF2"/>
<evidence type="ECO:0000313" key="3">
    <source>
        <dbReference type="Proteomes" id="UP000030832"/>
    </source>
</evidence>
<keyword evidence="1" id="KW-0812">Transmembrane</keyword>
<sequence length="84" mass="9456">MGKWKWLFYLVAILLIGIPISIVLMSDEVTFSSTFSHTVISTAMVLVILGKMITVFEKRNKKKSFASDIGMIIGISIVLVLRFF</sequence>
<dbReference type="STRING" id="333138.LQ50_16225"/>
<keyword evidence="1" id="KW-0472">Membrane</keyword>
<keyword evidence="2" id="KW-0418">Kinase</keyword>
<dbReference type="EMBL" id="JRJU01000021">
    <property type="protein sequence ID" value="KHF39252.1"/>
    <property type="molecule type" value="Genomic_DNA"/>
</dbReference>
<dbReference type="OrthoDB" id="2939890at2"/>
<feature type="transmembrane region" description="Helical" evidence="1">
    <location>
        <begin position="31"/>
        <end position="53"/>
    </location>
</feature>
<feature type="transmembrane region" description="Helical" evidence="1">
    <location>
        <begin position="7"/>
        <end position="25"/>
    </location>
</feature>